<feature type="chain" id="PRO_5019216151" evidence="1">
    <location>
        <begin position="21"/>
        <end position="97"/>
    </location>
</feature>
<evidence type="ECO:0000313" key="3">
    <source>
        <dbReference type="Proteomes" id="UP000284706"/>
    </source>
</evidence>
<keyword evidence="1" id="KW-0732">Signal</keyword>
<evidence type="ECO:0000313" key="2">
    <source>
        <dbReference type="EMBL" id="PPQ82964.1"/>
    </source>
</evidence>
<gene>
    <name evidence="2" type="ORF">CVT26_005377</name>
</gene>
<protein>
    <submittedName>
        <fullName evidence="2">Uncharacterized protein</fullName>
    </submittedName>
</protein>
<dbReference type="AlphaFoldDB" id="A0A409WWQ3"/>
<name>A0A409WWQ3_9AGAR</name>
<accession>A0A409WWQ3</accession>
<keyword evidence="3" id="KW-1185">Reference proteome</keyword>
<evidence type="ECO:0000256" key="1">
    <source>
        <dbReference type="SAM" id="SignalP"/>
    </source>
</evidence>
<dbReference type="Proteomes" id="UP000284706">
    <property type="component" value="Unassembled WGS sequence"/>
</dbReference>
<sequence length="97" mass="10580">MAKYFVSVFLAALAFTMVSAAPRPQSSGKSDPSFLKRGNDASSLLLRHDFHSRSFPSESLDVMARVDTIILRPREGVLDANKRVDAQFLKPSATAAP</sequence>
<comment type="caution">
    <text evidence="2">The sequence shown here is derived from an EMBL/GenBank/DDBJ whole genome shotgun (WGS) entry which is preliminary data.</text>
</comment>
<dbReference type="InParanoid" id="A0A409WWQ3"/>
<proteinExistence type="predicted"/>
<organism evidence="2 3">
    <name type="scientific">Gymnopilus dilepis</name>
    <dbReference type="NCBI Taxonomy" id="231916"/>
    <lineage>
        <taxon>Eukaryota</taxon>
        <taxon>Fungi</taxon>
        <taxon>Dikarya</taxon>
        <taxon>Basidiomycota</taxon>
        <taxon>Agaricomycotina</taxon>
        <taxon>Agaricomycetes</taxon>
        <taxon>Agaricomycetidae</taxon>
        <taxon>Agaricales</taxon>
        <taxon>Agaricineae</taxon>
        <taxon>Hymenogastraceae</taxon>
        <taxon>Gymnopilus</taxon>
    </lineage>
</organism>
<feature type="signal peptide" evidence="1">
    <location>
        <begin position="1"/>
        <end position="20"/>
    </location>
</feature>
<dbReference type="EMBL" id="NHYE01004677">
    <property type="protein sequence ID" value="PPQ82964.1"/>
    <property type="molecule type" value="Genomic_DNA"/>
</dbReference>
<reference evidence="2 3" key="1">
    <citation type="journal article" date="2018" name="Evol. Lett.">
        <title>Horizontal gene cluster transfer increased hallucinogenic mushroom diversity.</title>
        <authorList>
            <person name="Reynolds H.T."/>
            <person name="Vijayakumar V."/>
            <person name="Gluck-Thaler E."/>
            <person name="Korotkin H.B."/>
            <person name="Matheny P.B."/>
            <person name="Slot J.C."/>
        </authorList>
    </citation>
    <scope>NUCLEOTIDE SEQUENCE [LARGE SCALE GENOMIC DNA]</scope>
    <source>
        <strain evidence="2 3">SRW20</strain>
    </source>
</reference>